<organism evidence="2 3">
    <name type="scientific">Methyloglobulus morosus KoM1</name>
    <dbReference type="NCBI Taxonomy" id="1116472"/>
    <lineage>
        <taxon>Bacteria</taxon>
        <taxon>Pseudomonadati</taxon>
        <taxon>Pseudomonadota</taxon>
        <taxon>Gammaproteobacteria</taxon>
        <taxon>Methylococcales</taxon>
        <taxon>Methylococcaceae</taxon>
        <taxon>Methyloglobulus</taxon>
    </lineage>
</organism>
<evidence type="ECO:0000313" key="3">
    <source>
        <dbReference type="Proteomes" id="UP000017842"/>
    </source>
</evidence>
<dbReference type="eggNOG" id="ENOG5030GHG">
    <property type="taxonomic scope" value="Bacteria"/>
</dbReference>
<protein>
    <recommendedName>
        <fullName evidence="4">Beta-lactamase-inhibitor-like PepSY-like domain-containing protein</fullName>
    </recommendedName>
</protein>
<feature type="signal peptide" evidence="1">
    <location>
        <begin position="1"/>
        <end position="19"/>
    </location>
</feature>
<gene>
    <name evidence="2" type="ORF">MGMO_7c00370</name>
</gene>
<feature type="chain" id="PRO_5004731814" description="Beta-lactamase-inhibitor-like PepSY-like domain-containing protein" evidence="1">
    <location>
        <begin position="20"/>
        <end position="152"/>
    </location>
</feature>
<reference evidence="2 3" key="1">
    <citation type="journal article" date="2013" name="Genome Announc.">
        <title>Draft Genome Sequence of the Methanotrophic Gammaproteobacterium Methyloglobulus morosus DSM 22980 Strain KoM1.</title>
        <authorList>
            <person name="Poehlein A."/>
            <person name="Deutzmann J.S."/>
            <person name="Daniel R."/>
            <person name="Simeonova D.D."/>
        </authorList>
    </citation>
    <scope>NUCLEOTIDE SEQUENCE [LARGE SCALE GENOMIC DNA]</scope>
    <source>
        <strain evidence="2 3">KoM1</strain>
    </source>
</reference>
<proteinExistence type="predicted"/>
<dbReference type="AlphaFoldDB" id="V5CB43"/>
<sequence length="152" mass="17236">MHKLLLSLCLIFLSISANAEKIGKEGIPTTIMDQIYKKHPNALDFAAEKKSHFAQELLKIYYKEGEEKFVDYYRTDGHFFVSGLIIAADDMMFTDSKEKLKADFKDYHVKQAVLVVNPNGAGEEFDVVLETGGKSWNVLIDKKGNLEKTEVE</sequence>
<evidence type="ECO:0000313" key="2">
    <source>
        <dbReference type="EMBL" id="ESS74018.1"/>
    </source>
</evidence>
<keyword evidence="3" id="KW-1185">Reference proteome</keyword>
<dbReference type="EMBL" id="AYLO01000007">
    <property type="protein sequence ID" value="ESS74018.1"/>
    <property type="molecule type" value="Genomic_DNA"/>
</dbReference>
<evidence type="ECO:0008006" key="4">
    <source>
        <dbReference type="Google" id="ProtNLM"/>
    </source>
</evidence>
<dbReference type="Proteomes" id="UP000017842">
    <property type="component" value="Unassembled WGS sequence"/>
</dbReference>
<evidence type="ECO:0000256" key="1">
    <source>
        <dbReference type="SAM" id="SignalP"/>
    </source>
</evidence>
<comment type="caution">
    <text evidence="2">The sequence shown here is derived from an EMBL/GenBank/DDBJ whole genome shotgun (WGS) entry which is preliminary data.</text>
</comment>
<keyword evidence="1" id="KW-0732">Signal</keyword>
<accession>V5CB43</accession>
<name>V5CB43_9GAMM</name>